<dbReference type="AlphaFoldDB" id="A0A1S1HAF4"/>
<dbReference type="EMBL" id="MIPT01000001">
    <property type="protein sequence ID" value="OHT19058.1"/>
    <property type="molecule type" value="Genomic_DNA"/>
</dbReference>
<protein>
    <submittedName>
        <fullName evidence="2">Uncharacterized protein</fullName>
    </submittedName>
</protein>
<accession>A0A1S1HAF4</accession>
<feature type="region of interest" description="Disordered" evidence="1">
    <location>
        <begin position="180"/>
        <end position="212"/>
    </location>
</feature>
<feature type="region of interest" description="Disordered" evidence="1">
    <location>
        <begin position="60"/>
        <end position="79"/>
    </location>
</feature>
<dbReference type="Proteomes" id="UP000179467">
    <property type="component" value="Unassembled WGS sequence"/>
</dbReference>
<organism evidence="2 3">
    <name type="scientific">Edaphosphingomonas haloaromaticamans</name>
    <dbReference type="NCBI Taxonomy" id="653954"/>
    <lineage>
        <taxon>Bacteria</taxon>
        <taxon>Pseudomonadati</taxon>
        <taxon>Pseudomonadota</taxon>
        <taxon>Alphaproteobacteria</taxon>
        <taxon>Sphingomonadales</taxon>
        <taxon>Rhizorhabdaceae</taxon>
        <taxon>Edaphosphingomonas</taxon>
    </lineage>
</organism>
<proteinExistence type="predicted"/>
<dbReference type="RefSeq" id="WP_070932853.1">
    <property type="nucleotide sequence ID" value="NZ_MIPT01000001.1"/>
</dbReference>
<evidence type="ECO:0000256" key="1">
    <source>
        <dbReference type="SAM" id="MobiDB-lite"/>
    </source>
</evidence>
<name>A0A1S1HAF4_9SPHN</name>
<evidence type="ECO:0000313" key="2">
    <source>
        <dbReference type="EMBL" id="OHT19058.1"/>
    </source>
</evidence>
<evidence type="ECO:0000313" key="3">
    <source>
        <dbReference type="Proteomes" id="UP000179467"/>
    </source>
</evidence>
<gene>
    <name evidence="2" type="ORF">BHE75_01040</name>
</gene>
<sequence>MIDYEADIRLRVERAWVGGDRAAELAALADVPGEREAVAAMLNGVVGVYVGAMIAEAARDNPPSHELPSPDPWADWRGDDGWSDGDHSALLAKGEGAGGVGQPARNALLAVYETLWAWWEDLPPPPGMKRRNLWRPEFFRDAEAGLTLPKNVPGEVFLFVAQHCLDRAITASHCNSVVSRVRERRKSPEGKAKRRESNSARAARHRAKARGE</sequence>
<feature type="compositionally biased region" description="Basic and acidic residues" evidence="1">
    <location>
        <begin position="186"/>
        <end position="198"/>
    </location>
</feature>
<comment type="caution">
    <text evidence="2">The sequence shown here is derived from an EMBL/GenBank/DDBJ whole genome shotgun (WGS) entry which is preliminary data.</text>
</comment>
<reference evidence="2 3" key="1">
    <citation type="submission" date="2016-09" db="EMBL/GenBank/DDBJ databases">
        <title>Metabolic pathway, cell adaptation mechanisms and a novel monoxygenase revealed through proteogenomic-transcription analysis of a Sphingomonas haloaromaticamans strain degrading the fungicide ortho-phenylphenol.</title>
        <authorList>
            <person name="Perruchon C."/>
            <person name="Papadopoulou E.S."/>
            <person name="Rousidou C."/>
            <person name="Vasileiadis S."/>
            <person name="Tanou G."/>
            <person name="Amoutzias G."/>
            <person name="Molassiotis A."/>
            <person name="Karpouzas D.G."/>
        </authorList>
    </citation>
    <scope>NUCLEOTIDE SEQUENCE [LARGE SCALE GENOMIC DNA]</scope>
    <source>
        <strain evidence="2 3">P3</strain>
    </source>
</reference>
<keyword evidence="3" id="KW-1185">Reference proteome</keyword>
<feature type="compositionally biased region" description="Basic residues" evidence="1">
    <location>
        <begin position="202"/>
        <end position="212"/>
    </location>
</feature>